<dbReference type="InterPro" id="IPR008921">
    <property type="entry name" value="DNA_pol3_clamp-load_cplx_C"/>
</dbReference>
<evidence type="ECO:0000256" key="1">
    <source>
        <dbReference type="ARBA" id="ARBA00006360"/>
    </source>
</evidence>
<keyword evidence="9" id="KW-0067">ATP-binding</keyword>
<evidence type="ECO:0000313" key="15">
    <source>
        <dbReference type="Proteomes" id="UP001174196"/>
    </source>
</evidence>
<dbReference type="InterPro" id="IPR012763">
    <property type="entry name" value="DNA_pol_III_sug/sutau_N"/>
</dbReference>
<dbReference type="NCBIfam" id="NF004046">
    <property type="entry name" value="PRK05563.1"/>
    <property type="match status" value="1"/>
</dbReference>
<dbReference type="Pfam" id="PF20964">
    <property type="entry name" value="DnaX_C"/>
    <property type="match status" value="1"/>
</dbReference>
<evidence type="ECO:0000256" key="8">
    <source>
        <dbReference type="ARBA" id="ARBA00022833"/>
    </source>
</evidence>
<keyword evidence="5" id="KW-0235">DNA replication</keyword>
<dbReference type="PRINTS" id="PR00300">
    <property type="entry name" value="CLPPROTEASEA"/>
</dbReference>
<dbReference type="Pfam" id="PF12169">
    <property type="entry name" value="DNA_pol3_gamma3"/>
    <property type="match status" value="1"/>
</dbReference>
<protein>
    <recommendedName>
        <fullName evidence="2">DNA-directed DNA polymerase</fullName>
        <ecNumber evidence="2">2.7.7.7</ecNumber>
    </recommendedName>
</protein>
<evidence type="ECO:0000256" key="6">
    <source>
        <dbReference type="ARBA" id="ARBA00022723"/>
    </source>
</evidence>
<dbReference type="InterPro" id="IPR050238">
    <property type="entry name" value="DNA_Rep/Repair_Clamp_Loader"/>
</dbReference>
<comment type="caution">
    <text evidence="14">The sequence shown here is derived from an EMBL/GenBank/DDBJ whole genome shotgun (WGS) entry which is preliminary data.</text>
</comment>
<dbReference type="EC" id="2.7.7.7" evidence="2"/>
<keyword evidence="10" id="KW-0239">DNA-directed DNA polymerase</keyword>
<evidence type="ECO:0000256" key="12">
    <source>
        <dbReference type="SAM" id="MobiDB-lite"/>
    </source>
</evidence>
<dbReference type="NCBIfam" id="TIGR02397">
    <property type="entry name" value="dnaX_nterm"/>
    <property type="match status" value="1"/>
</dbReference>
<evidence type="ECO:0000256" key="9">
    <source>
        <dbReference type="ARBA" id="ARBA00022840"/>
    </source>
</evidence>
<accession>A0ABT8IIB4</accession>
<dbReference type="EMBL" id="JANRHH010000011">
    <property type="protein sequence ID" value="MDN4592520.1"/>
    <property type="molecule type" value="Genomic_DNA"/>
</dbReference>
<dbReference type="SUPFAM" id="SSF48019">
    <property type="entry name" value="post-AAA+ oligomerization domain-like"/>
    <property type="match status" value="1"/>
</dbReference>
<dbReference type="CDD" id="cd18137">
    <property type="entry name" value="HLD_clamp_pol_III_gamma_tau"/>
    <property type="match status" value="1"/>
</dbReference>
<dbReference type="Gene3D" id="3.40.50.300">
    <property type="entry name" value="P-loop containing nucleotide triphosphate hydrolases"/>
    <property type="match status" value="1"/>
</dbReference>
<feature type="compositionally biased region" description="Polar residues" evidence="12">
    <location>
        <begin position="420"/>
        <end position="430"/>
    </location>
</feature>
<name>A0ABT8IIB4_9BACL</name>
<dbReference type="GO" id="GO:0003887">
    <property type="term" value="F:DNA-directed DNA polymerase activity"/>
    <property type="evidence" value="ECO:0007669"/>
    <property type="project" value="UniProtKB-EC"/>
</dbReference>
<organism evidence="14 15">
    <name type="scientific">Polycladomyces subterraneus</name>
    <dbReference type="NCBI Taxonomy" id="1016997"/>
    <lineage>
        <taxon>Bacteria</taxon>
        <taxon>Bacillati</taxon>
        <taxon>Bacillota</taxon>
        <taxon>Bacilli</taxon>
        <taxon>Bacillales</taxon>
        <taxon>Thermoactinomycetaceae</taxon>
        <taxon>Polycladomyces</taxon>
    </lineage>
</organism>
<evidence type="ECO:0000256" key="4">
    <source>
        <dbReference type="ARBA" id="ARBA00022695"/>
    </source>
</evidence>
<comment type="similarity">
    <text evidence="1">Belongs to the DnaX/STICHEL family.</text>
</comment>
<dbReference type="InterPro" id="IPR048448">
    <property type="entry name" value="DnaX-like_C"/>
</dbReference>
<dbReference type="PANTHER" id="PTHR11669">
    <property type="entry name" value="REPLICATION FACTOR C / DNA POLYMERASE III GAMMA-TAU SUBUNIT"/>
    <property type="match status" value="1"/>
</dbReference>
<dbReference type="Pfam" id="PF13177">
    <property type="entry name" value="DNA_pol3_delta2"/>
    <property type="match status" value="1"/>
</dbReference>
<keyword evidence="7" id="KW-0547">Nucleotide-binding</keyword>
<evidence type="ECO:0000256" key="11">
    <source>
        <dbReference type="ARBA" id="ARBA00049244"/>
    </source>
</evidence>
<dbReference type="InterPro" id="IPR001270">
    <property type="entry name" value="ClpA/B"/>
</dbReference>
<dbReference type="InterPro" id="IPR003593">
    <property type="entry name" value="AAA+_ATPase"/>
</dbReference>
<dbReference type="Pfam" id="PF22608">
    <property type="entry name" value="DNAX_ATPase_lid"/>
    <property type="match status" value="1"/>
</dbReference>
<dbReference type="Proteomes" id="UP001174196">
    <property type="component" value="Unassembled WGS sequence"/>
</dbReference>
<dbReference type="InterPro" id="IPR022754">
    <property type="entry name" value="DNA_pol_III_gamma-3"/>
</dbReference>
<evidence type="ECO:0000256" key="3">
    <source>
        <dbReference type="ARBA" id="ARBA00022679"/>
    </source>
</evidence>
<evidence type="ECO:0000256" key="10">
    <source>
        <dbReference type="ARBA" id="ARBA00022932"/>
    </source>
</evidence>
<dbReference type="Gene3D" id="1.10.8.60">
    <property type="match status" value="1"/>
</dbReference>
<dbReference type="CDD" id="cd00009">
    <property type="entry name" value="AAA"/>
    <property type="match status" value="1"/>
</dbReference>
<dbReference type="Gene3D" id="1.20.272.10">
    <property type="match status" value="1"/>
</dbReference>
<proteinExistence type="inferred from homology"/>
<dbReference type="InterPro" id="IPR045085">
    <property type="entry name" value="HLD_clamp_pol_III_gamma_tau"/>
</dbReference>
<feature type="domain" description="AAA+ ATPase" evidence="13">
    <location>
        <begin position="39"/>
        <end position="181"/>
    </location>
</feature>
<keyword evidence="4 14" id="KW-0548">Nucleotidyltransferase</keyword>
<gene>
    <name evidence="14" type="primary">dnaX</name>
    <name evidence="14" type="ORF">NWF35_01050</name>
</gene>
<sequence>MVLSYRALYRVWRPQTFRDLVGQEHITRTLQNALAEGSFSHAYLFSGPRGTGKTSAAKIMAKAVNCEKGPAPEPCNDCQTCRRITEGSLMDVVEIDAASNRGVDEIRDLRDKVKYAPTEVRYKVYIIDEVHMLTTEAFNALLKTLEEPPGHVIFILATTEPHKLPQTIVSRCQRFAFRRIALPEIVNRLRYICEAQSVKADENALHQIALAADGGMRDALSLLDQVLAFGGRQVDEETVLAVTGSVSRTDLAGILSALAHSDAAAALERADRLIMGGLEPERLLQDLIHACRDLLLMKTAPQLPEVKDRLHDHLWTELAEKWSVSRLSAVMDGLIAYQQQMKWTPHPRIVLELAIVNAAQSQSASDEKEEVVPSDTIRCLEERIRQLEGRLEAIQGQVAVQSSPQTAGFRRHEPPKKASSRTAGASVQQDQWKSLLQQSDTETFRHVKQWWPDILQKVKERKITVHAWLVDGDPVMASKDTVVVAFKNKIHRETTEKETNKSLIEQVMQDVLGRSFRLITVMRQDWDALSDSIAEMSAAAEEGKDADAPQSDDVMQKAVELFGEDLVEVVD</sequence>
<evidence type="ECO:0000256" key="2">
    <source>
        <dbReference type="ARBA" id="ARBA00012417"/>
    </source>
</evidence>
<keyword evidence="6" id="KW-0479">Metal-binding</keyword>
<feature type="region of interest" description="Disordered" evidence="12">
    <location>
        <begin position="401"/>
        <end position="430"/>
    </location>
</feature>
<evidence type="ECO:0000313" key="14">
    <source>
        <dbReference type="EMBL" id="MDN4592520.1"/>
    </source>
</evidence>
<dbReference type="InterPro" id="IPR027417">
    <property type="entry name" value="P-loop_NTPase"/>
</dbReference>
<keyword evidence="3 14" id="KW-0808">Transferase</keyword>
<reference evidence="14" key="1">
    <citation type="submission" date="2022-08" db="EMBL/GenBank/DDBJ databases">
        <title>Polycladomyces zharkentsis sp. nov., a novel thermophilic CMC and starch-degrading bacterium isolated from a geothermal spring in Kazakhstan.</title>
        <authorList>
            <person name="Mashzhan A."/>
            <person name="Kistaubaeva A."/>
            <person name="Javier-Lopez R."/>
            <person name="Birkeland N.-K."/>
        </authorList>
    </citation>
    <scope>NUCLEOTIDE SEQUENCE</scope>
    <source>
        <strain evidence="14">KSR 13</strain>
    </source>
</reference>
<keyword evidence="15" id="KW-1185">Reference proteome</keyword>
<dbReference type="SUPFAM" id="SSF52540">
    <property type="entry name" value="P-loop containing nucleoside triphosphate hydrolases"/>
    <property type="match status" value="1"/>
</dbReference>
<comment type="catalytic activity">
    <reaction evidence="11">
        <text>DNA(n) + a 2'-deoxyribonucleoside 5'-triphosphate = DNA(n+1) + diphosphate</text>
        <dbReference type="Rhea" id="RHEA:22508"/>
        <dbReference type="Rhea" id="RHEA-COMP:17339"/>
        <dbReference type="Rhea" id="RHEA-COMP:17340"/>
        <dbReference type="ChEBI" id="CHEBI:33019"/>
        <dbReference type="ChEBI" id="CHEBI:61560"/>
        <dbReference type="ChEBI" id="CHEBI:173112"/>
        <dbReference type="EC" id="2.7.7.7"/>
    </reaction>
</comment>
<keyword evidence="8" id="KW-0862">Zinc</keyword>
<evidence type="ECO:0000256" key="5">
    <source>
        <dbReference type="ARBA" id="ARBA00022705"/>
    </source>
</evidence>
<evidence type="ECO:0000259" key="13">
    <source>
        <dbReference type="SMART" id="SM00382"/>
    </source>
</evidence>
<evidence type="ECO:0000256" key="7">
    <source>
        <dbReference type="ARBA" id="ARBA00022741"/>
    </source>
</evidence>
<dbReference type="SMART" id="SM00382">
    <property type="entry name" value="AAA"/>
    <property type="match status" value="1"/>
</dbReference>
<dbReference type="PANTHER" id="PTHR11669:SF0">
    <property type="entry name" value="PROTEIN STICHEL-LIKE 2"/>
    <property type="match status" value="1"/>
</dbReference>